<dbReference type="Pfam" id="PF13411">
    <property type="entry name" value="MerR_1"/>
    <property type="match status" value="1"/>
</dbReference>
<evidence type="ECO:0000313" key="3">
    <source>
        <dbReference type="EMBL" id="GAA2042558.1"/>
    </source>
</evidence>
<comment type="caution">
    <text evidence="3">The sequence shown here is derived from an EMBL/GenBank/DDBJ whole genome shotgun (WGS) entry which is preliminary data.</text>
</comment>
<dbReference type="InterPro" id="IPR009061">
    <property type="entry name" value="DNA-bd_dom_put_sf"/>
</dbReference>
<dbReference type="PANTHER" id="PTHR30204">
    <property type="entry name" value="REDOX-CYCLING DRUG-SENSING TRANSCRIPTIONAL ACTIVATOR SOXR"/>
    <property type="match status" value="1"/>
</dbReference>
<dbReference type="InterPro" id="IPR047057">
    <property type="entry name" value="MerR_fam"/>
</dbReference>
<dbReference type="SUPFAM" id="SSF46955">
    <property type="entry name" value="Putative DNA-binding domain"/>
    <property type="match status" value="1"/>
</dbReference>
<gene>
    <name evidence="3" type="ORF">GCM10009819_31250</name>
</gene>
<name>A0ABN2URV9_9MICO</name>
<dbReference type="Proteomes" id="UP001501196">
    <property type="component" value="Unassembled WGS sequence"/>
</dbReference>
<evidence type="ECO:0000313" key="4">
    <source>
        <dbReference type="Proteomes" id="UP001501196"/>
    </source>
</evidence>
<dbReference type="PANTHER" id="PTHR30204:SF98">
    <property type="entry name" value="HTH-TYPE TRANSCRIPTIONAL REGULATOR ADHR"/>
    <property type="match status" value="1"/>
</dbReference>
<dbReference type="Gene3D" id="1.10.1660.10">
    <property type="match status" value="1"/>
</dbReference>
<dbReference type="EMBL" id="BAAAPW010000005">
    <property type="protein sequence ID" value="GAA2042558.1"/>
    <property type="molecule type" value="Genomic_DNA"/>
</dbReference>
<organism evidence="3 4">
    <name type="scientific">Agromyces tropicus</name>
    <dbReference type="NCBI Taxonomy" id="555371"/>
    <lineage>
        <taxon>Bacteria</taxon>
        <taxon>Bacillati</taxon>
        <taxon>Actinomycetota</taxon>
        <taxon>Actinomycetes</taxon>
        <taxon>Micrococcales</taxon>
        <taxon>Microbacteriaceae</taxon>
        <taxon>Agromyces</taxon>
    </lineage>
</organism>
<reference evidence="3 4" key="1">
    <citation type="journal article" date="2019" name="Int. J. Syst. Evol. Microbiol.">
        <title>The Global Catalogue of Microorganisms (GCM) 10K type strain sequencing project: providing services to taxonomists for standard genome sequencing and annotation.</title>
        <authorList>
            <consortium name="The Broad Institute Genomics Platform"/>
            <consortium name="The Broad Institute Genome Sequencing Center for Infectious Disease"/>
            <person name="Wu L."/>
            <person name="Ma J."/>
        </authorList>
    </citation>
    <scope>NUCLEOTIDE SEQUENCE [LARGE SCALE GENOMIC DNA]</scope>
    <source>
        <strain evidence="3 4">JCM 15672</strain>
    </source>
</reference>
<dbReference type="RefSeq" id="WP_344376494.1">
    <property type="nucleotide sequence ID" value="NZ_BAAAPW010000005.1"/>
</dbReference>
<sequence>MAIEQSAPAPVYRIGELAALTGMSVHTLRWYEARGLFPADIPRTSTGRRVYGEQAIGWLRLLARLRDSGMPVSEISKYAELVRAGDGNEHERVELMEAHARSLDEQIDRLLASREVIRTKIRAYRHLLAERGIDVPGAEAGAGVGDGRD</sequence>
<evidence type="ECO:0000259" key="2">
    <source>
        <dbReference type="PROSITE" id="PS50937"/>
    </source>
</evidence>
<protein>
    <recommendedName>
        <fullName evidence="2">HTH merR-type domain-containing protein</fullName>
    </recommendedName>
</protein>
<keyword evidence="4" id="KW-1185">Reference proteome</keyword>
<evidence type="ECO:0000256" key="1">
    <source>
        <dbReference type="ARBA" id="ARBA00023125"/>
    </source>
</evidence>
<dbReference type="InterPro" id="IPR000551">
    <property type="entry name" value="MerR-type_HTH_dom"/>
</dbReference>
<feature type="domain" description="HTH merR-type" evidence="2">
    <location>
        <begin position="11"/>
        <end position="81"/>
    </location>
</feature>
<accession>A0ABN2URV9</accession>
<keyword evidence="1" id="KW-0238">DNA-binding</keyword>
<dbReference type="SMART" id="SM00422">
    <property type="entry name" value="HTH_MERR"/>
    <property type="match status" value="1"/>
</dbReference>
<dbReference type="PROSITE" id="PS50937">
    <property type="entry name" value="HTH_MERR_2"/>
    <property type="match status" value="1"/>
</dbReference>
<proteinExistence type="predicted"/>
<dbReference type="CDD" id="cd01109">
    <property type="entry name" value="HTH_YyaN"/>
    <property type="match status" value="1"/>
</dbReference>